<dbReference type="PANTHER" id="PTHR24044:SF417">
    <property type="entry name" value="WEARY, ISOFORM B"/>
    <property type="match status" value="1"/>
</dbReference>
<evidence type="ECO:0000256" key="4">
    <source>
        <dbReference type="PROSITE-ProRule" id="PRU00076"/>
    </source>
</evidence>
<protein>
    <submittedName>
        <fullName evidence="7">Uncharacterized protein</fullName>
    </submittedName>
</protein>
<dbReference type="Gene3D" id="2.10.25.10">
    <property type="entry name" value="Laminin"/>
    <property type="match status" value="2"/>
</dbReference>
<keyword evidence="8" id="KW-1185">Reference proteome</keyword>
<sequence>MPRGGTYASCGDCRRYFVCEGYSQTLHHCPRKPNWGFNADTKKCQYKSPHCFVCGDPCRNSPCAHGGTCSVVDQDYECACAPGWSGMECQFSTALCQPNPCKNGGKCTVRGDFDEIYYYKPAVSCDCSIGYHGEFCQDCVGKFKVTRNRGFVTGLSYSMSAEETLADCQRLCLLDYMFCAAVDYKEGLCSMIDNDEYHTDKLIEHVGNVHSVLKPCDSL</sequence>
<comment type="caution">
    <text evidence="4">Lacks conserved residue(s) required for the propagation of feature annotation.</text>
</comment>
<dbReference type="PANTHER" id="PTHR24044">
    <property type="entry name" value="NOTCH LIGAND FAMILY MEMBER"/>
    <property type="match status" value="1"/>
</dbReference>
<feature type="disulfide bond" evidence="4">
    <location>
        <begin position="80"/>
        <end position="89"/>
    </location>
</feature>
<feature type="disulfide bond" evidence="4">
    <location>
        <begin position="127"/>
        <end position="136"/>
    </location>
</feature>
<evidence type="ECO:0000313" key="8">
    <source>
        <dbReference type="Proteomes" id="UP001209878"/>
    </source>
</evidence>
<dbReference type="GO" id="GO:0005112">
    <property type="term" value="F:Notch binding"/>
    <property type="evidence" value="ECO:0007669"/>
    <property type="project" value="TreeGrafter"/>
</dbReference>
<keyword evidence="2" id="KW-0677">Repeat</keyword>
<dbReference type="AlphaFoldDB" id="A0AAD9UBU9"/>
<keyword evidence="3 4" id="KW-1015">Disulfide bond</keyword>
<dbReference type="Proteomes" id="UP001209878">
    <property type="component" value="Unassembled WGS sequence"/>
</dbReference>
<dbReference type="PROSITE" id="PS50026">
    <property type="entry name" value="EGF_3"/>
    <property type="match status" value="2"/>
</dbReference>
<feature type="domain" description="Apple" evidence="6">
    <location>
        <begin position="136"/>
        <end position="216"/>
    </location>
</feature>
<evidence type="ECO:0000313" key="7">
    <source>
        <dbReference type="EMBL" id="KAK2183858.1"/>
    </source>
</evidence>
<dbReference type="PROSITE" id="PS00022">
    <property type="entry name" value="EGF_1"/>
    <property type="match status" value="2"/>
</dbReference>
<organism evidence="7 8">
    <name type="scientific">Ridgeia piscesae</name>
    <name type="common">Tubeworm</name>
    <dbReference type="NCBI Taxonomy" id="27915"/>
    <lineage>
        <taxon>Eukaryota</taxon>
        <taxon>Metazoa</taxon>
        <taxon>Spiralia</taxon>
        <taxon>Lophotrochozoa</taxon>
        <taxon>Annelida</taxon>
        <taxon>Polychaeta</taxon>
        <taxon>Sedentaria</taxon>
        <taxon>Canalipalpata</taxon>
        <taxon>Sabellida</taxon>
        <taxon>Siboglinidae</taxon>
        <taxon>Ridgeia</taxon>
    </lineage>
</organism>
<dbReference type="Pfam" id="PF00008">
    <property type="entry name" value="EGF"/>
    <property type="match status" value="2"/>
</dbReference>
<dbReference type="InterPro" id="IPR000742">
    <property type="entry name" value="EGF"/>
</dbReference>
<dbReference type="SMART" id="SM00181">
    <property type="entry name" value="EGF"/>
    <property type="match status" value="2"/>
</dbReference>
<accession>A0AAD9UBU9</accession>
<evidence type="ECO:0000256" key="1">
    <source>
        <dbReference type="ARBA" id="ARBA00022536"/>
    </source>
</evidence>
<dbReference type="PROSITE" id="PS01186">
    <property type="entry name" value="EGF_2"/>
    <property type="match status" value="1"/>
</dbReference>
<feature type="domain" description="EGF-like" evidence="5">
    <location>
        <begin position="92"/>
        <end position="137"/>
    </location>
</feature>
<dbReference type="SUPFAM" id="SSF57196">
    <property type="entry name" value="EGF/Laminin"/>
    <property type="match status" value="2"/>
</dbReference>
<evidence type="ECO:0000259" key="5">
    <source>
        <dbReference type="PROSITE" id="PS50026"/>
    </source>
</evidence>
<dbReference type="FunFam" id="2.10.25.10:FF:000095">
    <property type="entry name" value="Notch, isoform B"/>
    <property type="match status" value="1"/>
</dbReference>
<dbReference type="CDD" id="cd00054">
    <property type="entry name" value="EGF_CA"/>
    <property type="match status" value="1"/>
</dbReference>
<gene>
    <name evidence="7" type="ORF">NP493_294g02002</name>
</gene>
<proteinExistence type="predicted"/>
<evidence type="ECO:0000256" key="2">
    <source>
        <dbReference type="ARBA" id="ARBA00022737"/>
    </source>
</evidence>
<dbReference type="InterPro" id="IPR003609">
    <property type="entry name" value="Pan_app"/>
</dbReference>
<comment type="caution">
    <text evidence="7">The sequence shown here is derived from an EMBL/GenBank/DDBJ whole genome shotgun (WGS) entry which is preliminary data.</text>
</comment>
<evidence type="ECO:0000259" key="6">
    <source>
        <dbReference type="PROSITE" id="PS50948"/>
    </source>
</evidence>
<evidence type="ECO:0000256" key="3">
    <source>
        <dbReference type="ARBA" id="ARBA00023157"/>
    </source>
</evidence>
<dbReference type="EMBL" id="JAODUO010000293">
    <property type="protein sequence ID" value="KAK2183858.1"/>
    <property type="molecule type" value="Genomic_DNA"/>
</dbReference>
<keyword evidence="1 4" id="KW-0245">EGF-like domain</keyword>
<dbReference type="InterPro" id="IPR050906">
    <property type="entry name" value="Notch_signaling"/>
</dbReference>
<reference evidence="7" key="1">
    <citation type="journal article" date="2023" name="Mol. Biol. Evol.">
        <title>Third-Generation Sequencing Reveals the Adaptive Role of the Epigenome in Three Deep-Sea Polychaetes.</title>
        <authorList>
            <person name="Perez M."/>
            <person name="Aroh O."/>
            <person name="Sun Y."/>
            <person name="Lan Y."/>
            <person name="Juniper S.K."/>
            <person name="Young C.R."/>
            <person name="Angers B."/>
            <person name="Qian P.Y."/>
        </authorList>
    </citation>
    <scope>NUCLEOTIDE SEQUENCE</scope>
    <source>
        <strain evidence="7">R07B-5</strain>
    </source>
</reference>
<feature type="domain" description="EGF-like" evidence="5">
    <location>
        <begin position="55"/>
        <end position="90"/>
    </location>
</feature>
<name>A0AAD9UBU9_RIDPI</name>
<dbReference type="PROSITE" id="PS50948">
    <property type="entry name" value="PAN"/>
    <property type="match status" value="1"/>
</dbReference>